<dbReference type="GO" id="GO:0015087">
    <property type="term" value="F:cobalt ion transmembrane transporter activity"/>
    <property type="evidence" value="ECO:0007669"/>
    <property type="project" value="TreeGrafter"/>
</dbReference>
<feature type="transmembrane region" description="Helical" evidence="11">
    <location>
        <begin position="281"/>
        <end position="303"/>
    </location>
</feature>
<dbReference type="RefSeq" id="WP_032687427.1">
    <property type="nucleotide sequence ID" value="NZ_ABZSJN020000145.1"/>
</dbReference>
<comment type="subcellular location">
    <subcellularLocation>
        <location evidence="1">Cell membrane</location>
        <topology evidence="1">Multi-pass membrane protein</topology>
    </subcellularLocation>
</comment>
<comment type="similarity">
    <text evidence="2">Belongs to the CorA metal ion transporter (MIT) (TC 1.A.35) family.</text>
</comment>
<evidence type="ECO:0000313" key="13">
    <source>
        <dbReference type="EMBL" id="RWT20430.1"/>
    </source>
</evidence>
<dbReference type="EMBL" id="JAXUDK010000010">
    <property type="protein sequence ID" value="MDZ7467251.1"/>
    <property type="molecule type" value="Genomic_DNA"/>
</dbReference>
<keyword evidence="4" id="KW-1003">Cell membrane</keyword>
<dbReference type="Proteomes" id="UP001293169">
    <property type="component" value="Unassembled WGS sequence"/>
</dbReference>
<dbReference type="SUPFAM" id="SSF144083">
    <property type="entry name" value="Magnesium transport protein CorA, transmembrane region"/>
    <property type="match status" value="1"/>
</dbReference>
<dbReference type="SUPFAM" id="SSF143865">
    <property type="entry name" value="CorA soluble domain-like"/>
    <property type="match status" value="1"/>
</dbReference>
<comment type="caution">
    <text evidence="13">The sequence shown here is derived from an EMBL/GenBank/DDBJ whole genome shotgun (WGS) entry which is preliminary data.</text>
</comment>
<evidence type="ECO:0000313" key="12">
    <source>
        <dbReference type="EMBL" id="MDZ7467251.1"/>
    </source>
</evidence>
<dbReference type="InterPro" id="IPR045863">
    <property type="entry name" value="CorA_TM1_TM2"/>
</dbReference>
<dbReference type="GO" id="GO:0050897">
    <property type="term" value="F:cobalt ion binding"/>
    <property type="evidence" value="ECO:0007669"/>
    <property type="project" value="TreeGrafter"/>
</dbReference>
<dbReference type="PANTHER" id="PTHR46494:SF3">
    <property type="entry name" value="ZINC TRANSPORT PROTEIN ZNTB"/>
    <property type="match status" value="1"/>
</dbReference>
<protein>
    <submittedName>
        <fullName evidence="12">CorA family divalent cation transporter</fullName>
    </submittedName>
    <submittedName>
        <fullName evidence="13">Magnesium transporter CorA</fullName>
    </submittedName>
    <submittedName>
        <fullName evidence="14">Mg2+ and Co2+ transporter</fullName>
    </submittedName>
</protein>
<evidence type="ECO:0000256" key="8">
    <source>
        <dbReference type="ARBA" id="ARBA00022989"/>
    </source>
</evidence>
<dbReference type="PANTHER" id="PTHR46494">
    <property type="entry name" value="CORA FAMILY METAL ION TRANSPORTER (EUROFUNG)"/>
    <property type="match status" value="1"/>
</dbReference>
<reference evidence="14 15" key="1">
    <citation type="submission" date="2016-05" db="EMBL/GenBank/DDBJ databases">
        <authorList>
            <consortium name="Pathogen Informatics"/>
        </authorList>
    </citation>
    <scope>NUCLEOTIDE SEQUENCE [LARGE SCALE GENOMIC DNA]</scope>
    <source>
        <strain evidence="14 15">2880STDY5682802</strain>
    </source>
</reference>
<evidence type="ECO:0000256" key="7">
    <source>
        <dbReference type="ARBA" id="ARBA00022833"/>
    </source>
</evidence>
<keyword evidence="17" id="KW-1185">Reference proteome</keyword>
<dbReference type="GeneID" id="57430846"/>
<feature type="transmembrane region" description="Helical" evidence="11">
    <location>
        <begin position="315"/>
        <end position="336"/>
    </location>
</feature>
<evidence type="ECO:0000313" key="15">
    <source>
        <dbReference type="Proteomes" id="UP000078124"/>
    </source>
</evidence>
<dbReference type="GO" id="GO:0005886">
    <property type="term" value="C:plasma membrane"/>
    <property type="evidence" value="ECO:0007669"/>
    <property type="project" value="UniProtKB-SubCell"/>
</dbReference>
<evidence type="ECO:0000256" key="10">
    <source>
        <dbReference type="ARBA" id="ARBA00023136"/>
    </source>
</evidence>
<dbReference type="GO" id="GO:0000287">
    <property type="term" value="F:magnesium ion binding"/>
    <property type="evidence" value="ECO:0007669"/>
    <property type="project" value="TreeGrafter"/>
</dbReference>
<evidence type="ECO:0000313" key="16">
    <source>
        <dbReference type="Proteomes" id="UP000288843"/>
    </source>
</evidence>
<dbReference type="Proteomes" id="UP000078124">
    <property type="component" value="Unassembled WGS sequence"/>
</dbReference>
<keyword evidence="7" id="KW-0862">Zinc</keyword>
<keyword evidence="6 11" id="KW-0812">Transmembrane</keyword>
<dbReference type="GO" id="GO:0015095">
    <property type="term" value="F:magnesium ion transmembrane transporter activity"/>
    <property type="evidence" value="ECO:0007669"/>
    <property type="project" value="TreeGrafter"/>
</dbReference>
<dbReference type="Gene3D" id="3.30.460.20">
    <property type="entry name" value="CorA soluble domain-like"/>
    <property type="match status" value="1"/>
</dbReference>
<dbReference type="InterPro" id="IPR002523">
    <property type="entry name" value="MgTranspt_CorA/ZnTranspt_ZntB"/>
</dbReference>
<keyword evidence="9" id="KW-0406">Ion transport</keyword>
<reference evidence="12 17" key="3">
    <citation type="submission" date="2023-12" db="EMBL/GenBank/DDBJ databases">
        <title>N/s.</title>
        <authorList>
            <person name="Dale J."/>
        </authorList>
    </citation>
    <scope>NUCLEOTIDE SEQUENCE [LARGE SCALE GENOMIC DNA]</scope>
    <source>
        <strain evidence="12 17">2023EL-01226</strain>
    </source>
</reference>
<name>A0A443VJE7_RAOPL</name>
<organism evidence="13 16">
    <name type="scientific">Raoultella planticola</name>
    <name type="common">Klebsiella planticola</name>
    <dbReference type="NCBI Taxonomy" id="575"/>
    <lineage>
        <taxon>Bacteria</taxon>
        <taxon>Pseudomonadati</taxon>
        <taxon>Pseudomonadota</taxon>
        <taxon>Gammaproteobacteria</taxon>
        <taxon>Enterobacterales</taxon>
        <taxon>Enterobacteriaceae</taxon>
        <taxon>Klebsiella/Raoultella group</taxon>
        <taxon>Raoultella</taxon>
    </lineage>
</organism>
<evidence type="ECO:0000313" key="17">
    <source>
        <dbReference type="Proteomes" id="UP001293169"/>
    </source>
</evidence>
<evidence type="ECO:0000256" key="6">
    <source>
        <dbReference type="ARBA" id="ARBA00022692"/>
    </source>
</evidence>
<keyword evidence="3" id="KW-0813">Transport</keyword>
<dbReference type="Gene3D" id="1.20.58.340">
    <property type="entry name" value="Magnesium transport protein CorA, transmembrane region"/>
    <property type="match status" value="2"/>
</dbReference>
<reference evidence="13 16" key="2">
    <citation type="submission" date="2018-06" db="EMBL/GenBank/DDBJ databases">
        <title>Carbapenemase-producing Enterobacteriaceae present in wastewater treatment plant effluent and nearby surface waters in the US.</title>
        <authorList>
            <person name="Mathys D.A."/>
            <person name="Mollenkopf D.F."/>
            <person name="Feicht S.M."/>
            <person name="Adams R.J."/>
            <person name="Albers A.L."/>
            <person name="Stuever D.M."/>
            <person name="Daniels J.B."/>
            <person name="Wittum T.E."/>
        </authorList>
    </citation>
    <scope>NUCLEOTIDE SEQUENCE [LARGE SCALE GENOMIC DNA]</scope>
    <source>
        <strain evidence="13 16">GEO_47_Down_B</strain>
    </source>
</reference>
<dbReference type="EMBL" id="QKOX01000021">
    <property type="protein sequence ID" value="RWT20430.1"/>
    <property type="molecule type" value="Genomic_DNA"/>
</dbReference>
<evidence type="ECO:0000256" key="4">
    <source>
        <dbReference type="ARBA" id="ARBA00022475"/>
    </source>
</evidence>
<accession>A0A443VJE7</accession>
<gene>
    <name evidence="14" type="primary">zntB_2</name>
    <name evidence="13" type="ORF">DN603_19105</name>
    <name evidence="14" type="ORF">SAMEA2273876_04400</name>
    <name evidence="12" type="ORF">U5E74_16570</name>
</gene>
<evidence type="ECO:0000313" key="14">
    <source>
        <dbReference type="EMBL" id="SAQ04310.1"/>
    </source>
</evidence>
<evidence type="ECO:0000256" key="3">
    <source>
        <dbReference type="ARBA" id="ARBA00022448"/>
    </source>
</evidence>
<dbReference type="EMBL" id="FLAC01000020">
    <property type="protein sequence ID" value="SAQ04310.1"/>
    <property type="molecule type" value="Genomic_DNA"/>
</dbReference>
<sequence length="342" mass="39354">MSQDVAGKMLKPDFDMEVSGLVYGFLFREGHQPLQITSQQVCSRFHELDGENDFVWLHLNLNHATAEKWLMNHFPVADFFFEEIRDGSHTTRIERQGDNLFAVLNDVIFHPKETTAETSTLWLYCSQKLVVTARYKPLRFIEWMLPRLATLNVTSSTALLAFLLEEQEEVLEQVVRQASRHVDAIEERLLSNHVQRNRADLARLRRMLLRFQRLLAPEPAAMFRLLNRPPAWIDRSVVQEFRQFTEEFTVVLNDLSGLTERISLLQEEISARQMEKSNRTLYTLTVITVLALPINIVAGFFGMNVGGIPLSTNHHGFILLVLLVGGFTLGAGYLAFRRRDDL</sequence>
<keyword evidence="10 11" id="KW-0472">Membrane</keyword>
<keyword evidence="5" id="KW-0997">Cell inner membrane</keyword>
<evidence type="ECO:0000256" key="2">
    <source>
        <dbReference type="ARBA" id="ARBA00009765"/>
    </source>
</evidence>
<dbReference type="Proteomes" id="UP000288843">
    <property type="component" value="Unassembled WGS sequence"/>
</dbReference>
<evidence type="ECO:0000256" key="5">
    <source>
        <dbReference type="ARBA" id="ARBA00022519"/>
    </source>
</evidence>
<evidence type="ECO:0000256" key="9">
    <source>
        <dbReference type="ARBA" id="ARBA00023065"/>
    </source>
</evidence>
<evidence type="ECO:0000256" key="11">
    <source>
        <dbReference type="SAM" id="Phobius"/>
    </source>
</evidence>
<dbReference type="Pfam" id="PF01544">
    <property type="entry name" value="CorA"/>
    <property type="match status" value="1"/>
</dbReference>
<dbReference type="InterPro" id="IPR045861">
    <property type="entry name" value="CorA_cytoplasmic_dom"/>
</dbReference>
<dbReference type="AlphaFoldDB" id="A0A443VJE7"/>
<keyword evidence="8 11" id="KW-1133">Transmembrane helix</keyword>
<proteinExistence type="inferred from homology"/>
<evidence type="ECO:0000256" key="1">
    <source>
        <dbReference type="ARBA" id="ARBA00004651"/>
    </source>
</evidence>